<evidence type="ECO:0000313" key="1">
    <source>
        <dbReference type="EMBL" id="KAH7833537.1"/>
    </source>
</evidence>
<reference evidence="1 2" key="1">
    <citation type="journal article" date="2021" name="Hortic Res">
        <title>High-quality reference genome and annotation aids understanding of berry development for evergreen blueberry (Vaccinium darrowii).</title>
        <authorList>
            <person name="Yu J."/>
            <person name="Hulse-Kemp A.M."/>
            <person name="Babiker E."/>
            <person name="Staton M."/>
        </authorList>
    </citation>
    <scope>NUCLEOTIDE SEQUENCE [LARGE SCALE GENOMIC DNA]</scope>
    <source>
        <strain evidence="2">cv. NJ 8807/NJ 8810</strain>
        <tissue evidence="1">Young leaf</tissue>
    </source>
</reference>
<proteinExistence type="predicted"/>
<name>A0ACB7WYM6_9ERIC</name>
<dbReference type="EMBL" id="CM037152">
    <property type="protein sequence ID" value="KAH7833537.1"/>
    <property type="molecule type" value="Genomic_DNA"/>
</dbReference>
<dbReference type="Proteomes" id="UP000828048">
    <property type="component" value="Chromosome 2"/>
</dbReference>
<organism evidence="1 2">
    <name type="scientific">Vaccinium darrowii</name>
    <dbReference type="NCBI Taxonomy" id="229202"/>
    <lineage>
        <taxon>Eukaryota</taxon>
        <taxon>Viridiplantae</taxon>
        <taxon>Streptophyta</taxon>
        <taxon>Embryophyta</taxon>
        <taxon>Tracheophyta</taxon>
        <taxon>Spermatophyta</taxon>
        <taxon>Magnoliopsida</taxon>
        <taxon>eudicotyledons</taxon>
        <taxon>Gunneridae</taxon>
        <taxon>Pentapetalae</taxon>
        <taxon>asterids</taxon>
        <taxon>Ericales</taxon>
        <taxon>Ericaceae</taxon>
        <taxon>Vaccinioideae</taxon>
        <taxon>Vaccinieae</taxon>
        <taxon>Vaccinium</taxon>
    </lineage>
</organism>
<comment type="caution">
    <text evidence="1">The sequence shown here is derived from an EMBL/GenBank/DDBJ whole genome shotgun (WGS) entry which is preliminary data.</text>
</comment>
<sequence length="376" mass="43498">MAKDGEQTSRDHGINGVWGAIDGQRQQLAEIRTMLNTLTVAINARLPAVPDLDVPTRDQHARDPQVRVQQAREPRVGNDLGCLGNFPRPVTNYLVYDGGGSKFDELNCMNHSFPKFQVQPIIPNFDGFCHPDDFIYWFRKVDKFLEYMEIPKEKEVRYVAYKLQGYISTWWEQLQSNRRRQYKQPIRTWCKMRQLMAIRFLQSNHGQLVYQEYLRKLESKRLFRDNFDSQYPSQYNNDVSADTNYSRNMSKSSSQSSSESQKLSQGPSNSNRSLHNCYDGFGFSKQGDKLKLDEKEANKSDIDLRADLSQERARDNEKIDTDDEILALFLSFFPSSHTPSALPNVWAIKMKILHFPVSEPGAREVLQPRLYGESSS</sequence>
<protein>
    <submittedName>
        <fullName evidence="1">Uncharacterized protein</fullName>
    </submittedName>
</protein>
<accession>A0ACB7WYM6</accession>
<keyword evidence="2" id="KW-1185">Reference proteome</keyword>
<gene>
    <name evidence="1" type="ORF">Vadar_007319</name>
</gene>
<evidence type="ECO:0000313" key="2">
    <source>
        <dbReference type="Proteomes" id="UP000828048"/>
    </source>
</evidence>